<evidence type="ECO:0000313" key="2">
    <source>
        <dbReference type="EMBL" id="MCY6372625.1"/>
    </source>
</evidence>
<dbReference type="EMBL" id="JAPQES010000008">
    <property type="protein sequence ID" value="MCY6372625.1"/>
    <property type="molecule type" value="Genomic_DNA"/>
</dbReference>
<name>A0ABT4CU81_9CLOT</name>
<accession>A0ABT4CU81</accession>
<dbReference type="Proteomes" id="UP001079657">
    <property type="component" value="Unassembled WGS sequence"/>
</dbReference>
<feature type="region of interest" description="Disordered" evidence="1">
    <location>
        <begin position="33"/>
        <end position="73"/>
    </location>
</feature>
<reference evidence="2" key="1">
    <citation type="submission" date="2022-12" db="EMBL/GenBank/DDBJ databases">
        <authorList>
            <person name="Wang J."/>
        </authorList>
    </citation>
    <scope>NUCLEOTIDE SEQUENCE</scope>
    <source>
        <strain evidence="2">HY-42-06</strain>
    </source>
</reference>
<feature type="compositionally biased region" description="Basic and acidic residues" evidence="1">
    <location>
        <begin position="46"/>
        <end position="71"/>
    </location>
</feature>
<evidence type="ECO:0000313" key="3">
    <source>
        <dbReference type="Proteomes" id="UP001079657"/>
    </source>
</evidence>
<evidence type="ECO:0000256" key="1">
    <source>
        <dbReference type="SAM" id="MobiDB-lite"/>
    </source>
</evidence>
<evidence type="ECO:0008006" key="4">
    <source>
        <dbReference type="Google" id="ProtNLM"/>
    </source>
</evidence>
<sequence length="202" mass="22634">MKVKFLKKEIIFVILSLLFSNILVGCSINTPPTDSDNKKNSSILQDEEKKISKDSSKEVNPTEKLGEDENYKNNLSPETAKVSGKVKLYEGTYFDDSCFGDNILKTFYEVVISNVTDTSFDFTVYQSDAETGDKEGIFLTNTAVFTVYGTEASFYGNNYTLHFTFPDYHGAYPVATDMEIYGFEPLEGKTYVNNGIPGHEFG</sequence>
<feature type="compositionally biased region" description="Polar residues" evidence="1">
    <location>
        <begin position="33"/>
        <end position="44"/>
    </location>
</feature>
<gene>
    <name evidence="2" type="ORF">OXH55_18615</name>
</gene>
<proteinExistence type="predicted"/>
<dbReference type="RefSeq" id="WP_268051653.1">
    <property type="nucleotide sequence ID" value="NZ_JAPQES010000008.1"/>
</dbReference>
<organism evidence="2 3">
    <name type="scientific">Clostridium ganghwense</name>
    <dbReference type="NCBI Taxonomy" id="312089"/>
    <lineage>
        <taxon>Bacteria</taxon>
        <taxon>Bacillati</taxon>
        <taxon>Bacillota</taxon>
        <taxon>Clostridia</taxon>
        <taxon>Eubacteriales</taxon>
        <taxon>Clostridiaceae</taxon>
        <taxon>Clostridium</taxon>
    </lineage>
</organism>
<dbReference type="PROSITE" id="PS51257">
    <property type="entry name" value="PROKAR_LIPOPROTEIN"/>
    <property type="match status" value="1"/>
</dbReference>
<comment type="caution">
    <text evidence="2">The sequence shown here is derived from an EMBL/GenBank/DDBJ whole genome shotgun (WGS) entry which is preliminary data.</text>
</comment>
<keyword evidence="3" id="KW-1185">Reference proteome</keyword>
<protein>
    <recommendedName>
        <fullName evidence="4">Lipoprotein</fullName>
    </recommendedName>
</protein>